<dbReference type="Gene3D" id="3.40.50.300">
    <property type="entry name" value="P-loop containing nucleotide triphosphate hydrolases"/>
    <property type="match status" value="1"/>
</dbReference>
<dbReference type="Proteomes" id="UP000507954">
    <property type="component" value="Unassembled WGS sequence"/>
</dbReference>
<evidence type="ECO:0000313" key="2">
    <source>
        <dbReference type="EMBL" id="VTZ66146.1"/>
    </source>
</evidence>
<sequence>MFLLLPPDRLSTYSRWLRLLVTQSLADMARPTIPGLPVLYLLDEFAALGHLASIERAMGLMAGDGVQLWPILQDIHQLRAT</sequence>
<reference evidence="2" key="1">
    <citation type="submission" date="2019-06" db="EMBL/GenBank/DDBJ databases">
        <authorList>
            <person name="Le Quere A."/>
            <person name="Colella S."/>
        </authorList>
    </citation>
    <scope>NUCLEOTIDE SEQUENCE</scope>
    <source>
        <strain evidence="2">EmedicaeMD41</strain>
    </source>
</reference>
<dbReference type="SUPFAM" id="SSF52540">
    <property type="entry name" value="P-loop containing nucleoside triphosphate hydrolases"/>
    <property type="match status" value="1"/>
</dbReference>
<dbReference type="EMBL" id="CABFNB010000170">
    <property type="protein sequence ID" value="VTZ66146.1"/>
    <property type="molecule type" value="Genomic_DNA"/>
</dbReference>
<dbReference type="InterPro" id="IPR003688">
    <property type="entry name" value="TraG/VirD4"/>
</dbReference>
<dbReference type="InterPro" id="IPR027417">
    <property type="entry name" value="P-loop_NTPase"/>
</dbReference>
<dbReference type="GO" id="GO:0016020">
    <property type="term" value="C:membrane"/>
    <property type="evidence" value="ECO:0007669"/>
    <property type="project" value="InterPro"/>
</dbReference>
<gene>
    <name evidence="2" type="ORF">EMEDMD4_980016</name>
</gene>
<dbReference type="CDD" id="cd01127">
    <property type="entry name" value="TrwB_TraG_TraD_VirD4"/>
    <property type="match status" value="1"/>
</dbReference>
<accession>A0A508X945</accession>
<evidence type="ECO:0000256" key="1">
    <source>
        <dbReference type="ARBA" id="ARBA00022971"/>
    </source>
</evidence>
<dbReference type="Pfam" id="PF02534">
    <property type="entry name" value="T4SS-DNA_transf"/>
    <property type="match status" value="1"/>
</dbReference>
<protein>
    <submittedName>
        <fullName evidence="2">Uncharacterized protein</fullName>
    </submittedName>
</protein>
<name>A0A508X945_9HYPH</name>
<dbReference type="AlphaFoldDB" id="A0A508X945"/>
<proteinExistence type="predicted"/>
<keyword evidence="1" id="KW-0184">Conjugation</keyword>
<organism evidence="2">
    <name type="scientific">Sinorhizobium medicae</name>
    <dbReference type="NCBI Taxonomy" id="110321"/>
    <lineage>
        <taxon>Bacteria</taxon>
        <taxon>Pseudomonadati</taxon>
        <taxon>Pseudomonadota</taxon>
        <taxon>Alphaproteobacteria</taxon>
        <taxon>Hyphomicrobiales</taxon>
        <taxon>Rhizobiaceae</taxon>
        <taxon>Sinorhizobium/Ensifer group</taxon>
        <taxon>Sinorhizobium</taxon>
    </lineage>
</organism>